<keyword evidence="7" id="KW-1185">Reference proteome</keyword>
<dbReference type="SUPFAM" id="SSF57716">
    <property type="entry name" value="Glucocorticoid receptor-like (DNA-binding domain)"/>
    <property type="match status" value="2"/>
</dbReference>
<keyword evidence="1 5" id="KW-0479">Metal-binding</keyword>
<accession>A0ABM1K303</accession>
<evidence type="ECO:0000313" key="8">
    <source>
        <dbReference type="RefSeq" id="XP_015268090.1"/>
    </source>
</evidence>
<dbReference type="Pfam" id="PF00412">
    <property type="entry name" value="LIM"/>
    <property type="match status" value="3"/>
</dbReference>
<organism evidence="7 8">
    <name type="scientific">Gekko japonicus</name>
    <name type="common">Schlegel's Japanese gecko</name>
    <dbReference type="NCBI Taxonomy" id="146911"/>
    <lineage>
        <taxon>Eukaryota</taxon>
        <taxon>Metazoa</taxon>
        <taxon>Chordata</taxon>
        <taxon>Craniata</taxon>
        <taxon>Vertebrata</taxon>
        <taxon>Euteleostomi</taxon>
        <taxon>Lepidosauria</taxon>
        <taxon>Squamata</taxon>
        <taxon>Bifurcata</taxon>
        <taxon>Gekkota</taxon>
        <taxon>Gekkonidae</taxon>
        <taxon>Gekkoninae</taxon>
        <taxon>Gekko</taxon>
    </lineage>
</organism>
<dbReference type="InterPro" id="IPR001781">
    <property type="entry name" value="Znf_LIM"/>
</dbReference>
<feature type="domain" description="LIM zinc-binding" evidence="6">
    <location>
        <begin position="25"/>
        <end position="86"/>
    </location>
</feature>
<evidence type="ECO:0000256" key="3">
    <source>
        <dbReference type="ARBA" id="ARBA00022833"/>
    </source>
</evidence>
<evidence type="ECO:0000256" key="5">
    <source>
        <dbReference type="PROSITE-ProRule" id="PRU00125"/>
    </source>
</evidence>
<dbReference type="RefSeq" id="XP_015268090.1">
    <property type="nucleotide sequence ID" value="XM_015412604.1"/>
</dbReference>
<dbReference type="Proteomes" id="UP000694871">
    <property type="component" value="Unplaced"/>
</dbReference>
<sequence length="216" mass="24022">MPILSSHFDWAGETDKLVEEAVPADICAFCHKVLCSGAPAIQAMNKQYHARCFMCRVCHAALAGQRFFQKEGRPLCTACYQNALEKCAKCQASIWSQIVRALGSGYHPECFVCVECGRAIGDETFAVDGEGQLHCLGDFYRKFASVCSACEKPITPSEGRDDYRVECLGRSFHEDCYRCQSCRVLLSPEPTEDGCYPLEGRLFCKACHIQHKASSH</sequence>
<evidence type="ECO:0000256" key="2">
    <source>
        <dbReference type="ARBA" id="ARBA00022737"/>
    </source>
</evidence>
<gene>
    <name evidence="8" type="primary">FBLIM1</name>
</gene>
<name>A0ABM1K303_GEKJA</name>
<evidence type="ECO:0000313" key="7">
    <source>
        <dbReference type="Proteomes" id="UP000694871"/>
    </source>
</evidence>
<proteinExistence type="predicted"/>
<evidence type="ECO:0000256" key="4">
    <source>
        <dbReference type="ARBA" id="ARBA00023038"/>
    </source>
</evidence>
<evidence type="ECO:0000259" key="6">
    <source>
        <dbReference type="PROSITE" id="PS50023"/>
    </source>
</evidence>
<dbReference type="GeneID" id="107111619"/>
<dbReference type="PROSITE" id="PS50023">
    <property type="entry name" value="LIM_DOMAIN_2"/>
    <property type="match status" value="2"/>
</dbReference>
<dbReference type="PROSITE" id="PS00478">
    <property type="entry name" value="LIM_DOMAIN_1"/>
    <property type="match status" value="2"/>
</dbReference>
<evidence type="ECO:0000256" key="1">
    <source>
        <dbReference type="ARBA" id="ARBA00022723"/>
    </source>
</evidence>
<reference evidence="8" key="1">
    <citation type="submission" date="2025-08" db="UniProtKB">
        <authorList>
            <consortium name="RefSeq"/>
        </authorList>
    </citation>
    <scope>IDENTIFICATION</scope>
</reference>
<dbReference type="Gene3D" id="2.10.110.10">
    <property type="entry name" value="Cysteine Rich Protein"/>
    <property type="match status" value="3"/>
</dbReference>
<protein>
    <submittedName>
        <fullName evidence="8">Filamin-binding LIM protein 1</fullName>
    </submittedName>
</protein>
<feature type="domain" description="LIM zinc-binding" evidence="6">
    <location>
        <begin position="145"/>
        <end position="214"/>
    </location>
</feature>
<keyword evidence="2" id="KW-0677">Repeat</keyword>
<keyword evidence="3 5" id="KW-0862">Zinc</keyword>
<dbReference type="SMART" id="SM00132">
    <property type="entry name" value="LIM"/>
    <property type="match status" value="3"/>
</dbReference>
<dbReference type="PANTHER" id="PTHR24207:SF1">
    <property type="entry name" value="FILAMIN-BINDING LIM PROTEIN 1"/>
    <property type="match status" value="1"/>
</dbReference>
<dbReference type="PANTHER" id="PTHR24207">
    <property type="entry name" value="ZYX102 PROTEIN"/>
    <property type="match status" value="1"/>
</dbReference>
<keyword evidence="4 5" id="KW-0440">LIM domain</keyword>